<organism evidence="1 2">
    <name type="scientific">Denitromonas halophila</name>
    <dbReference type="NCBI Taxonomy" id="1629404"/>
    <lineage>
        <taxon>Bacteria</taxon>
        <taxon>Pseudomonadati</taxon>
        <taxon>Pseudomonadota</taxon>
        <taxon>Betaproteobacteria</taxon>
        <taxon>Rhodocyclales</taxon>
        <taxon>Zoogloeaceae</taxon>
        <taxon>Denitromonas</taxon>
    </lineage>
</organism>
<dbReference type="AlphaFoldDB" id="A0A557QT33"/>
<proteinExistence type="predicted"/>
<evidence type="ECO:0000313" key="2">
    <source>
        <dbReference type="Proteomes" id="UP000319502"/>
    </source>
</evidence>
<comment type="caution">
    <text evidence="1">The sequence shown here is derived from an EMBL/GenBank/DDBJ whole genome shotgun (WGS) entry which is preliminary data.</text>
</comment>
<protein>
    <submittedName>
        <fullName evidence="1">Uncharacterized protein</fullName>
    </submittedName>
</protein>
<sequence>MIVRKQIKASLRASIDDEDAALKKRLPTRSERRRASVKLTTKAVNRMSPPVKPTVVVPAKPAEVVLSVDEAAQLKKMRDHLRELAPSVSRNDLMRVAVALLLAVGPDEVNAQLDGLPRFPKKIK</sequence>
<dbReference type="EMBL" id="VMNK01000009">
    <property type="protein sequence ID" value="TVO56083.1"/>
    <property type="molecule type" value="Genomic_DNA"/>
</dbReference>
<accession>A0A557QT33</accession>
<keyword evidence="2" id="KW-1185">Reference proteome</keyword>
<reference evidence="1 2" key="1">
    <citation type="submission" date="2019-07" db="EMBL/GenBank/DDBJ databases">
        <title>The pathways for chlorine oxyanion respiration interact through the shared metabolite chlorate.</title>
        <authorList>
            <person name="Barnum T.P."/>
            <person name="Cheng Y."/>
            <person name="Hill K.A."/>
            <person name="Lucas L.N."/>
            <person name="Carlson H.K."/>
            <person name="Coates J.D."/>
        </authorList>
    </citation>
    <scope>NUCLEOTIDE SEQUENCE [LARGE SCALE GENOMIC DNA]</scope>
    <source>
        <strain evidence="1 2">SFB-3</strain>
    </source>
</reference>
<dbReference type="Proteomes" id="UP000319502">
    <property type="component" value="Unassembled WGS sequence"/>
</dbReference>
<gene>
    <name evidence="1" type="ORF">FHP91_11615</name>
</gene>
<name>A0A557QT33_9RHOO</name>
<dbReference type="RefSeq" id="WP_144309761.1">
    <property type="nucleotide sequence ID" value="NZ_VMNK01000009.1"/>
</dbReference>
<evidence type="ECO:0000313" key="1">
    <source>
        <dbReference type="EMBL" id="TVO56083.1"/>
    </source>
</evidence>